<reference evidence="12" key="1">
    <citation type="journal article" date="2019" name="PLoS ONE">
        <title>Complete Chloroplast Genomes of Vachellia nilotica and Senegalia senegal: Comparative Genomics and Phylogenomic Placement in a New Generic System.</title>
        <authorList>
            <person name="Asaf S."/>
            <person name="Khan A."/>
            <person name="Khan A.L."/>
            <person name="Al-Harrasi A."/>
            <person name="Al-Rawahi A."/>
        </authorList>
    </citation>
    <scope>NUCLEOTIDE SEQUENCE</scope>
</reference>
<dbReference type="EMBL" id="MK645903">
    <property type="protein sequence ID" value="QGT77116.1"/>
    <property type="molecule type" value="Genomic_DNA"/>
</dbReference>
<evidence type="ECO:0000256" key="1">
    <source>
        <dbReference type="ARBA" id="ARBA00002329"/>
    </source>
</evidence>
<evidence type="ECO:0000256" key="8">
    <source>
        <dbReference type="ARBA" id="ARBA00022840"/>
    </source>
</evidence>
<keyword evidence="8 9" id="KW-0067">ATP-binding</keyword>
<name>A0A650F3Z0_9FABA</name>
<feature type="transmembrane region" description="Helical" evidence="10">
    <location>
        <begin position="74"/>
        <end position="92"/>
    </location>
</feature>
<dbReference type="GO" id="GO:0009570">
    <property type="term" value="C:chloroplast stroma"/>
    <property type="evidence" value="ECO:0007669"/>
    <property type="project" value="UniProtKB-SubCell"/>
</dbReference>
<comment type="subcellular location">
    <subcellularLocation>
        <location evidence="2 9">Plastid</location>
        <location evidence="2 9">Chloroplast stroma</location>
    </subcellularLocation>
</comment>
<evidence type="ECO:0000256" key="9">
    <source>
        <dbReference type="HAMAP-Rule" id="MF_01330"/>
    </source>
</evidence>
<feature type="domain" description="Ycf2 N-terminal" evidence="11">
    <location>
        <begin position="1"/>
        <end position="1480"/>
    </location>
</feature>
<dbReference type="PANTHER" id="PTHR33078">
    <property type="entry name" value="PROTEIN YCF2-RELATED"/>
    <property type="match status" value="1"/>
</dbReference>
<dbReference type="InterPro" id="IPR056777">
    <property type="entry name" value="Ycf2_N"/>
</dbReference>
<evidence type="ECO:0000256" key="2">
    <source>
        <dbReference type="ARBA" id="ARBA00004470"/>
    </source>
</evidence>
<evidence type="ECO:0000256" key="10">
    <source>
        <dbReference type="SAM" id="Phobius"/>
    </source>
</evidence>
<proteinExistence type="inferred from homology"/>
<dbReference type="GeneID" id="43560367"/>
<protein>
    <recommendedName>
        <fullName evidence="4 9">Protein Ycf2</fullName>
    </recommendedName>
</protein>
<evidence type="ECO:0000259" key="11">
    <source>
        <dbReference type="Pfam" id="PF05695"/>
    </source>
</evidence>
<dbReference type="HAMAP" id="MF_01330">
    <property type="entry name" value="Ycf2"/>
    <property type="match status" value="1"/>
</dbReference>
<gene>
    <name evidence="9 12" type="primary">ycf2</name>
</gene>
<evidence type="ECO:0000256" key="5">
    <source>
        <dbReference type="ARBA" id="ARBA00022528"/>
    </source>
</evidence>
<comment type="function">
    <text evidence="1 9">Probable ATPase of unknown function. Its presence in a non-photosynthetic plant (Epifagus virginiana) and experiments in tobacco indicate that it has an essential function which is probably not related to photosynthesis.</text>
</comment>
<dbReference type="GO" id="GO:0005524">
    <property type="term" value="F:ATP binding"/>
    <property type="evidence" value="ECO:0007669"/>
    <property type="project" value="UniProtKB-KW"/>
</dbReference>
<dbReference type="GeneID" id="43560326"/>
<keyword evidence="10" id="KW-0812">Transmembrane</keyword>
<dbReference type="InterPro" id="IPR008543">
    <property type="entry name" value="Uncharacterised_Ycf2"/>
</dbReference>
<organism evidence="12">
    <name type="scientific">Senegalia senegal</name>
    <dbReference type="NCBI Taxonomy" id="138043"/>
    <lineage>
        <taxon>Eukaryota</taxon>
        <taxon>Viridiplantae</taxon>
        <taxon>Streptophyta</taxon>
        <taxon>Embryophyta</taxon>
        <taxon>Tracheophyta</taxon>
        <taxon>Spermatophyta</taxon>
        <taxon>Magnoliopsida</taxon>
        <taxon>eudicotyledons</taxon>
        <taxon>Gunneridae</taxon>
        <taxon>Pentapetalae</taxon>
        <taxon>rosids</taxon>
        <taxon>fabids</taxon>
        <taxon>Fabales</taxon>
        <taxon>Fabaceae</taxon>
        <taxon>Caesalpinioideae</taxon>
        <taxon>mimosoid clade</taxon>
        <taxon>Acacieae</taxon>
        <taxon>Senegalia</taxon>
    </lineage>
</organism>
<evidence type="ECO:0000256" key="7">
    <source>
        <dbReference type="ARBA" id="ARBA00022741"/>
    </source>
</evidence>
<dbReference type="Pfam" id="PF05695">
    <property type="entry name" value="Ycf2"/>
    <property type="match status" value="1"/>
</dbReference>
<comment type="similarity">
    <text evidence="3 9">Belongs to the Ycf2 family.</text>
</comment>
<sequence>MKGHQFKSWIFELREILREIKNSHYFLDSWTQFNSVGSFIHIFFHQERFIKLLDSRIWSILLSRNSQGSTSNRYFTIKGVVLFVVAVLIYRINNRKMVERKNLYLTGLLPIPMNSIGPRNDTLEESFESSNINRLIVSLLYLPKGKKISESSFLDPKESTWVLPITKKCIMPESNWGSRWWRNWIGKKRDSSCKISNETVAGIEISFKEKDIKYLEFLFVYYMDDPIRKDHDWELFDRLSPRKRRNIINLNSGQLFEILVKDWIYYLMFAFREKIPIEVEGFFKQQGAGSTIQSNDIEHVSHLFLRNKRAISLQNCAQFHMWQFRQDLFVSWGKNPHESDFLRNISRENWIWLDNVWLVNKDRFFSKVRNVSSNIQYDSTRSSFIQVTDSSQLKGSSDQSRDHFDSIRNEDSEYHTLINQREIQQLKERSILCWDPSFLQTERTEIESERFPKCLSGYSSMSRLFTEREKQMNNHLLPEEIEEFLGNPTRSIRSFFSERWSELHLGSNPTERSTRDQKLLKKEQDVSFVLSRRSENKEIVNIFKMIMYLQNTVSIHPISSDPGWDMVPKDELDSSNKISFLNKNPFFDLFHLFHDRNRGGYTLHHDFESEERFQEMADLFTLSITEPDLVYHKGFAFSIDSSGLDQKQFLNEVFNSRDESKKKSLLVLPPIFYEENESFYRRIRKKWVRTSCGNDLEDPKPKIVVFASNNIMEAVNQYRLIRNLIQIQYSTYGYIRNVLNRFFLMNRSDRNFEYGIQRYQIGNDTLNHRTIMKYTINQHLSNLKKSQKKWFDPLILISRTERSMNRDPNAYRYKWSNGSKNFQEHLEHFISEQNSRFQVVFDRLRINQYSIDWSEVIDKKDFSKSLCFFLSKLLLFLSKFLLFLSNSLPFFFVSFGSIPIHRSEIHIYELKGPNDQLCNQLLESIGLQIVHLKKWKPFLLDDHDTSQKSKFLINGGTISPFLFNKIPKWMIDSFHTRKNRRKSFDNTDSYFSMISRDQDNWLNPAKPFHRSSLISSFSKANRLRFLNNRHHFCFYCNKRFPFYVEKACINNSDFTYGQFLNILFIRNKIFSLCGGKKKHAFLERDTISPIESQVSNIFIPNDFPQSGDERYNLYKSFHFPIRSDPFGRRAIYSIADISGTPLTEGQIVNFERTYCQPLSDMNLSDSEGKNLHQHLNFNSNMGLIHTPCSEKYLPSEKRKKRSLCLKKCLEKGQMYRTFQRDSAFSTLSKWNLFQTYIPWFLTSTGYKYLNFLFLDTFSDLLPILSSSQKFVSIFHDIMHGSDISWRILQKKLCLPQWNLISEISSKCLHNLLLSEEIIHRNNESPLISTHLRSLNVREFLYSILFLLLVAGYLVRTHLLFVSRAYSELQTEFEKVKSLMIPSYMIELRKLLDRYPTSELNSFWLKNLFLVALKQLGDSLEKIRGSVSGGNMLWGGGPAYGVKSIRSKKKYLNLIDLISIIPNPINRIAFSRNTRHLSHTSKAIYSLIRKRKIYLYEEEIMYRGGFLFVQWYFELGTSMKKLTILLYLLSCSAGSVAQDLWSLPGPDEKNGITSYGLVENDSDLVHGLLEVEGALVGSSRTEKDCSQFDNDRVTLLLRPEPRNPLNMIQNGSCSIVDQRFLYEKYESEFEEGEGVLDPQQIEEDLFNHIVWAPRIWRPWGLLFDCIERPNELGFPYWARSFRGKRIIYDEEDELQENDSEFLQSGTMQYQTRDRSSKEQGFFRISQFIWDPADPLFFLFKDQPFVSVFSHREFFADEEMSRGLLTSQTDPSTSMSKRWFIKNTQEKHFELLIHRQRWLRTNSSLSNGFFRSNTLSESYQYLSNLFLSNGTLLDQMTKTLLRKRWLFPDEMKIGFM</sequence>
<dbReference type="EMBL" id="MK645903">
    <property type="protein sequence ID" value="QGT77097.1"/>
    <property type="molecule type" value="Genomic_DNA"/>
</dbReference>
<evidence type="ECO:0000256" key="6">
    <source>
        <dbReference type="ARBA" id="ARBA00022640"/>
    </source>
</evidence>
<dbReference type="PANTHER" id="PTHR33078:SF92">
    <property type="entry name" value="PROTEIN YCF2"/>
    <property type="match status" value="1"/>
</dbReference>
<keyword evidence="10" id="KW-0472">Membrane</keyword>
<geneLocation type="chloroplast" evidence="12"/>
<keyword evidence="7 9" id="KW-0547">Nucleotide-binding</keyword>
<accession>A0A650F3Z0</accession>
<dbReference type="RefSeq" id="YP_009724461.1">
    <property type="nucleotide sequence ID" value="NC_045513.1"/>
</dbReference>
<keyword evidence="10" id="KW-1133">Transmembrane helix</keyword>
<keyword evidence="5 12" id="KW-0150">Chloroplast</keyword>
<dbReference type="RefSeq" id="YP_009724480.1">
    <property type="nucleotide sequence ID" value="NC_045513.1"/>
</dbReference>
<evidence type="ECO:0000313" key="12">
    <source>
        <dbReference type="EMBL" id="QGT77116.1"/>
    </source>
</evidence>
<evidence type="ECO:0000256" key="3">
    <source>
        <dbReference type="ARBA" id="ARBA00009361"/>
    </source>
</evidence>
<evidence type="ECO:0000256" key="4">
    <source>
        <dbReference type="ARBA" id="ARBA00018950"/>
    </source>
</evidence>
<comment type="caution">
    <text evidence="9">Lacks conserved residue(s) required for the propagation of feature annotation.</text>
</comment>
<keyword evidence="6 12" id="KW-0934">Plastid</keyword>